<evidence type="ECO:0000313" key="8">
    <source>
        <dbReference type="Proteomes" id="UP001597544"/>
    </source>
</evidence>
<evidence type="ECO:0000313" key="7">
    <source>
        <dbReference type="EMBL" id="MFD2512767.1"/>
    </source>
</evidence>
<dbReference type="Pfam" id="PF18911">
    <property type="entry name" value="PKD_4"/>
    <property type="match status" value="2"/>
</dbReference>
<evidence type="ECO:0000256" key="2">
    <source>
        <dbReference type="ARBA" id="ARBA00022692"/>
    </source>
</evidence>
<dbReference type="Pfam" id="PF18962">
    <property type="entry name" value="Por_Secre_tail"/>
    <property type="match status" value="1"/>
</dbReference>
<dbReference type="InterPro" id="IPR022409">
    <property type="entry name" value="PKD/Chitinase_dom"/>
</dbReference>
<feature type="domain" description="PKD" evidence="6">
    <location>
        <begin position="930"/>
        <end position="987"/>
    </location>
</feature>
<keyword evidence="2" id="KW-0812">Transmembrane</keyword>
<evidence type="ECO:0000256" key="4">
    <source>
        <dbReference type="ARBA" id="ARBA00022989"/>
    </source>
</evidence>
<keyword evidence="5" id="KW-0472">Membrane</keyword>
<sequence>MNSGPENYTYQWFVNDKFVADSYNLTITLDHNTVYNITLVGSYEGQSASVSQTYKTELGPFTEPLQVSARSALLCKPGLATYIDIVDHGPNPNTGTVYELRQGDLLIDKIINTGSNSLFFYVSNLQETTAYDILAYRLTPCGNYSTSQAVTVEVLPEPDLTLTVEPLKKYCPAGENFEVVIKGSQEGVIYQLDGHTESYAGTGEDLVIPTKYTPPSASPDGWKLEILVIATPARCPGTRYILQNKAVLEVAPLSAQFTVNELLLFPDQPLELTNTSVAENYRWLIEDGQETTEYTVATPPPFHFKSLGNKKVTLYASNAAGCTTQSSVNVQVVDRAPLNEALLSCNSQTISQEENTTNKTKTVLASHTDKQGFVYHTGFSARIESYSFNTRYFYFFVEKYDAAGQLIYRREQDRFSRSNSGAFGTSLVTDSEGNLYLAGTYSTTFKIDGLELSHEARYNGSVGFILKLDASGKAEWVVNVDSYEPSGYSYFTDLAIGNDGNVYTTLFAHRKATVIFSDKQKLSFSAENEANILYLLQLNTNGELLHKTPVLPPDQSASQSRSITGVGGFASHFASMIPAGPKLRADAQNNIFVVGALLGTGQTMTVGERSIGSSPQGTEVGYVSQYNIDSGWQNSFKTYTLTSVFSSDSNLDAEPNRQLTTLTQDGIYNVISWQNPESYQTPELKLGSASYDNFKGGSCLMKYDYEGKLLWHSFLSSTSVSDMALKPDESEVILFGTAYKASTFTSDGAILGLKATPETSLFLANYSSLDGKLQWLWPGIAESQKAISQTATVNSSGVLSLTYQAPYSQETYATASQTVALWGDCGQQNVKLSNTKEIICAGGKVQLNVEGGNEGYTWLPSTGLSSTNIANPIATPEVTTLYTVVTRTATGEEAFRQVLIKVDNPISLQLDFEAKTQPDLQATFKLINHDPEDKVEWNMGDGTTYSTSKYIPVEAISHNYASSGTYTVCVKVSNSCGDRTVCKTITVPCTVPVAEISYSNEEDNYTFSFDSEEEVSSWEWRFSDGSSSTERTVTKPLPLGWFTAELLLTNDCGTISKKRSIQHCPNVARSIEYTLKDLTATFMAKGVPDDYILYWDFGNGNKSYDKQPTYTFSSNGEHRVNLIVKQNSCFTSLSSQVTVNCQPPAIDFTYIIDKDKTLTVNFSPTIDSTNIEFQWEFGDGSTSINAAPVHSYQSTGNYTVCLRIKTTCGIRSVCQQVNIPTGLLDDYEHKLLSIFPIPANAKLHVNVNEELLPRATSLEIFDSIGRKVKQLQRAEIQSELLIQTDKFLTGTYFLKLTCKDGTYLIKRILILN</sequence>
<dbReference type="PANTHER" id="PTHR46730">
    <property type="entry name" value="POLYCYSTIN-1"/>
    <property type="match status" value="1"/>
</dbReference>
<dbReference type="NCBIfam" id="TIGR04183">
    <property type="entry name" value="Por_Secre_tail"/>
    <property type="match status" value="1"/>
</dbReference>
<keyword evidence="8" id="KW-1185">Reference proteome</keyword>
<dbReference type="Proteomes" id="UP001597544">
    <property type="component" value="Unassembled WGS sequence"/>
</dbReference>
<proteinExistence type="predicted"/>
<dbReference type="SMART" id="SM00089">
    <property type="entry name" value="PKD"/>
    <property type="match status" value="5"/>
</dbReference>
<gene>
    <name evidence="7" type="ORF">ACFSRY_02705</name>
</gene>
<comment type="caution">
    <text evidence="7">The sequence shown here is derived from an EMBL/GenBank/DDBJ whole genome shotgun (WGS) entry which is preliminary data.</text>
</comment>
<dbReference type="InterPro" id="IPR035986">
    <property type="entry name" value="PKD_dom_sf"/>
</dbReference>
<keyword evidence="4" id="KW-1133">Transmembrane helix</keyword>
<dbReference type="InterPro" id="IPR000601">
    <property type="entry name" value="PKD_dom"/>
</dbReference>
<evidence type="ECO:0000256" key="1">
    <source>
        <dbReference type="ARBA" id="ARBA00004141"/>
    </source>
</evidence>
<evidence type="ECO:0000259" key="6">
    <source>
        <dbReference type="PROSITE" id="PS50093"/>
    </source>
</evidence>
<name>A0ABW5IGN0_9BACT</name>
<dbReference type="Gene3D" id="2.60.40.10">
    <property type="entry name" value="Immunoglobulins"/>
    <property type="match status" value="5"/>
</dbReference>
<dbReference type="SUPFAM" id="SSF49299">
    <property type="entry name" value="PKD domain"/>
    <property type="match status" value="5"/>
</dbReference>
<comment type="subcellular location">
    <subcellularLocation>
        <location evidence="1">Membrane</location>
        <topology evidence="1">Multi-pass membrane protein</topology>
    </subcellularLocation>
</comment>
<evidence type="ECO:0000256" key="3">
    <source>
        <dbReference type="ARBA" id="ARBA00022737"/>
    </source>
</evidence>
<dbReference type="RefSeq" id="WP_377503213.1">
    <property type="nucleotide sequence ID" value="NZ_JBHULU010000003.1"/>
</dbReference>
<protein>
    <submittedName>
        <fullName evidence="7">PKD domain-containing protein</fullName>
    </submittedName>
</protein>
<dbReference type="PANTHER" id="PTHR46730:SF1">
    <property type="entry name" value="PLAT DOMAIN-CONTAINING PROTEIN"/>
    <property type="match status" value="1"/>
</dbReference>
<dbReference type="SUPFAM" id="SSF63829">
    <property type="entry name" value="Calcium-dependent phosphotriesterase"/>
    <property type="match status" value="1"/>
</dbReference>
<dbReference type="CDD" id="cd00146">
    <property type="entry name" value="PKD"/>
    <property type="match status" value="3"/>
</dbReference>
<dbReference type="InterPro" id="IPR013783">
    <property type="entry name" value="Ig-like_fold"/>
</dbReference>
<dbReference type="InterPro" id="IPR026444">
    <property type="entry name" value="Secre_tail"/>
</dbReference>
<organism evidence="7 8">
    <name type="scientific">Pontibacter locisalis</name>
    <dbReference type="NCBI Taxonomy" id="1719035"/>
    <lineage>
        <taxon>Bacteria</taxon>
        <taxon>Pseudomonadati</taxon>
        <taxon>Bacteroidota</taxon>
        <taxon>Cytophagia</taxon>
        <taxon>Cytophagales</taxon>
        <taxon>Hymenobacteraceae</taxon>
        <taxon>Pontibacter</taxon>
    </lineage>
</organism>
<evidence type="ECO:0000256" key="5">
    <source>
        <dbReference type="ARBA" id="ARBA00023136"/>
    </source>
</evidence>
<feature type="domain" description="PKD" evidence="6">
    <location>
        <begin position="1143"/>
        <end position="1209"/>
    </location>
</feature>
<accession>A0ABW5IGN0</accession>
<keyword evidence="3" id="KW-0677">Repeat</keyword>
<reference evidence="8" key="1">
    <citation type="journal article" date="2019" name="Int. J. Syst. Evol. Microbiol.">
        <title>The Global Catalogue of Microorganisms (GCM) 10K type strain sequencing project: providing services to taxonomists for standard genome sequencing and annotation.</title>
        <authorList>
            <consortium name="The Broad Institute Genomics Platform"/>
            <consortium name="The Broad Institute Genome Sequencing Center for Infectious Disease"/>
            <person name="Wu L."/>
            <person name="Ma J."/>
        </authorList>
    </citation>
    <scope>NUCLEOTIDE SEQUENCE [LARGE SCALE GENOMIC DNA]</scope>
    <source>
        <strain evidence="8">KCTC 42498</strain>
    </source>
</reference>
<feature type="domain" description="PKD" evidence="6">
    <location>
        <begin position="1078"/>
        <end position="1139"/>
    </location>
</feature>
<dbReference type="EMBL" id="JBHULU010000003">
    <property type="protein sequence ID" value="MFD2512767.1"/>
    <property type="molecule type" value="Genomic_DNA"/>
</dbReference>
<dbReference type="PROSITE" id="PS50093">
    <property type="entry name" value="PKD"/>
    <property type="match status" value="3"/>
</dbReference>